<evidence type="ECO:0000256" key="1">
    <source>
        <dbReference type="SAM" id="MobiDB-lite"/>
    </source>
</evidence>
<evidence type="ECO:0000313" key="3">
    <source>
        <dbReference type="EMBL" id="MEC4721896.1"/>
    </source>
</evidence>
<reference evidence="3 4" key="1">
    <citation type="submission" date="2023-10" db="EMBL/GenBank/DDBJ databases">
        <title>Noviherbaspirillum sp. CPCC 100848 genome assembly.</title>
        <authorList>
            <person name="Li X.Y."/>
            <person name="Fang X.M."/>
        </authorList>
    </citation>
    <scope>NUCLEOTIDE SEQUENCE [LARGE SCALE GENOMIC DNA]</scope>
    <source>
        <strain evidence="3 4">CPCC 100848</strain>
    </source>
</reference>
<evidence type="ECO:0008006" key="5">
    <source>
        <dbReference type="Google" id="ProtNLM"/>
    </source>
</evidence>
<evidence type="ECO:0000313" key="4">
    <source>
        <dbReference type="Proteomes" id="UP001352263"/>
    </source>
</evidence>
<feature type="transmembrane region" description="Helical" evidence="2">
    <location>
        <begin position="135"/>
        <end position="154"/>
    </location>
</feature>
<proteinExistence type="predicted"/>
<dbReference type="EMBL" id="JAWIIV010000023">
    <property type="protein sequence ID" value="MEC4721896.1"/>
    <property type="molecule type" value="Genomic_DNA"/>
</dbReference>
<dbReference type="RefSeq" id="WP_326508579.1">
    <property type="nucleotide sequence ID" value="NZ_JAWIIV010000023.1"/>
</dbReference>
<evidence type="ECO:0000256" key="2">
    <source>
        <dbReference type="SAM" id="Phobius"/>
    </source>
</evidence>
<comment type="caution">
    <text evidence="3">The sequence shown here is derived from an EMBL/GenBank/DDBJ whole genome shotgun (WGS) entry which is preliminary data.</text>
</comment>
<protein>
    <recommendedName>
        <fullName evidence="5">DUF2938 domain-containing protein</fullName>
    </recommendedName>
</protein>
<feature type="region of interest" description="Disordered" evidence="1">
    <location>
        <begin position="165"/>
        <end position="190"/>
    </location>
</feature>
<accession>A0ABU6JEL4</accession>
<keyword evidence="2" id="KW-1133">Transmembrane helix</keyword>
<sequence length="190" mass="20479">MKSWEQAFKDGLVSGSIASMASTAVLTMRGVREADTPYGPTNATSQWVYGEQAAYHDEPSLSHTVIGYGIHHASVTLWAVLYEKWFSEHADRMDLAGFGKAVAGGAATAAMACFVDYRMTPRRLRPGFEKRVSRVSLFMTYASFGAGLLVRGMVKAAASVPRNSSGFQPARHAGAPEHAAPRTGSATYDR</sequence>
<keyword evidence="4" id="KW-1185">Reference proteome</keyword>
<keyword evidence="2" id="KW-0472">Membrane</keyword>
<keyword evidence="2" id="KW-0812">Transmembrane</keyword>
<organism evidence="3 4">
    <name type="scientific">Noviherbaspirillum album</name>
    <dbReference type="NCBI Taxonomy" id="3080276"/>
    <lineage>
        <taxon>Bacteria</taxon>
        <taxon>Pseudomonadati</taxon>
        <taxon>Pseudomonadota</taxon>
        <taxon>Betaproteobacteria</taxon>
        <taxon>Burkholderiales</taxon>
        <taxon>Oxalobacteraceae</taxon>
        <taxon>Noviherbaspirillum</taxon>
    </lineage>
</organism>
<name>A0ABU6JEL4_9BURK</name>
<dbReference type="Proteomes" id="UP001352263">
    <property type="component" value="Unassembled WGS sequence"/>
</dbReference>
<gene>
    <name evidence="3" type="ORF">RY831_22260</name>
</gene>